<evidence type="ECO:0000256" key="1">
    <source>
        <dbReference type="SAM" id="MobiDB-lite"/>
    </source>
</evidence>
<dbReference type="Proteomes" id="UP000054558">
    <property type="component" value="Unassembled WGS sequence"/>
</dbReference>
<dbReference type="EMBL" id="DF237121">
    <property type="protein sequence ID" value="GAQ83990.1"/>
    <property type="molecule type" value="Genomic_DNA"/>
</dbReference>
<reference evidence="2 3" key="1">
    <citation type="journal article" date="2014" name="Nat. Commun.">
        <title>Klebsormidium flaccidum genome reveals primary factors for plant terrestrial adaptation.</title>
        <authorList>
            <person name="Hori K."/>
            <person name="Maruyama F."/>
            <person name="Fujisawa T."/>
            <person name="Togashi T."/>
            <person name="Yamamoto N."/>
            <person name="Seo M."/>
            <person name="Sato S."/>
            <person name="Yamada T."/>
            <person name="Mori H."/>
            <person name="Tajima N."/>
            <person name="Moriyama T."/>
            <person name="Ikeuchi M."/>
            <person name="Watanabe M."/>
            <person name="Wada H."/>
            <person name="Kobayashi K."/>
            <person name="Saito M."/>
            <person name="Masuda T."/>
            <person name="Sasaki-Sekimoto Y."/>
            <person name="Mashiguchi K."/>
            <person name="Awai K."/>
            <person name="Shimojima M."/>
            <person name="Masuda S."/>
            <person name="Iwai M."/>
            <person name="Nobusawa T."/>
            <person name="Narise T."/>
            <person name="Kondo S."/>
            <person name="Saito H."/>
            <person name="Sato R."/>
            <person name="Murakawa M."/>
            <person name="Ihara Y."/>
            <person name="Oshima-Yamada Y."/>
            <person name="Ohtaka K."/>
            <person name="Satoh M."/>
            <person name="Sonobe K."/>
            <person name="Ishii M."/>
            <person name="Ohtani R."/>
            <person name="Kanamori-Sato M."/>
            <person name="Honoki R."/>
            <person name="Miyazaki D."/>
            <person name="Mochizuki H."/>
            <person name="Umetsu J."/>
            <person name="Higashi K."/>
            <person name="Shibata D."/>
            <person name="Kamiya Y."/>
            <person name="Sato N."/>
            <person name="Nakamura Y."/>
            <person name="Tabata S."/>
            <person name="Ida S."/>
            <person name="Kurokawa K."/>
            <person name="Ohta H."/>
        </authorList>
    </citation>
    <scope>NUCLEOTIDE SEQUENCE [LARGE SCALE GENOMIC DNA]</scope>
    <source>
        <strain evidence="2 3">NIES-2285</strain>
    </source>
</reference>
<evidence type="ECO:0000313" key="2">
    <source>
        <dbReference type="EMBL" id="GAQ83990.1"/>
    </source>
</evidence>
<protein>
    <submittedName>
        <fullName evidence="2">Uncharacterized protein</fullName>
    </submittedName>
</protein>
<proteinExistence type="predicted"/>
<accession>A0A0U9HT47</accession>
<dbReference type="AlphaFoldDB" id="A0A0U9HT47"/>
<keyword evidence="3" id="KW-1185">Reference proteome</keyword>
<organism evidence="2 3">
    <name type="scientific">Klebsormidium nitens</name>
    <name type="common">Green alga</name>
    <name type="synonym">Ulothrix nitens</name>
    <dbReference type="NCBI Taxonomy" id="105231"/>
    <lineage>
        <taxon>Eukaryota</taxon>
        <taxon>Viridiplantae</taxon>
        <taxon>Streptophyta</taxon>
        <taxon>Klebsormidiophyceae</taxon>
        <taxon>Klebsormidiales</taxon>
        <taxon>Klebsormidiaceae</taxon>
        <taxon>Klebsormidium</taxon>
    </lineage>
</organism>
<sequence>MKSEEPGPHLDSPFFFAARLKYSATNVSPGVGASDVNPMSVEASLFSPGASACDVSPRPRASVLSASAEASDISPAPGSSQL</sequence>
<feature type="region of interest" description="Disordered" evidence="1">
    <location>
        <begin position="57"/>
        <end position="82"/>
    </location>
</feature>
<evidence type="ECO:0000313" key="3">
    <source>
        <dbReference type="Proteomes" id="UP000054558"/>
    </source>
</evidence>
<name>A0A0U9HT47_KLENI</name>
<gene>
    <name evidence="2" type="ORF">KFL_001720030</name>
</gene>